<accession>A0A8J3N9C8</accession>
<name>A0A8J3N9C8_9CHLR</name>
<keyword evidence="2" id="KW-1185">Reference proteome</keyword>
<dbReference type="RefSeq" id="WP_220211221.1">
    <property type="nucleotide sequence ID" value="NZ_BNJK01000003.1"/>
</dbReference>
<gene>
    <name evidence="1" type="ORF">KSF_106760</name>
</gene>
<dbReference type="Proteomes" id="UP000597444">
    <property type="component" value="Unassembled WGS sequence"/>
</dbReference>
<dbReference type="EMBL" id="BNJK01000003">
    <property type="protein sequence ID" value="GHP00629.1"/>
    <property type="molecule type" value="Genomic_DNA"/>
</dbReference>
<reference evidence="1" key="1">
    <citation type="submission" date="2020-10" db="EMBL/GenBank/DDBJ databases">
        <title>Taxonomic study of unclassified bacteria belonging to the class Ktedonobacteria.</title>
        <authorList>
            <person name="Yabe S."/>
            <person name="Wang C.M."/>
            <person name="Zheng Y."/>
            <person name="Sakai Y."/>
            <person name="Cavaletti L."/>
            <person name="Monciardini P."/>
            <person name="Donadio S."/>
        </authorList>
    </citation>
    <scope>NUCLEOTIDE SEQUENCE</scope>
    <source>
        <strain evidence="1">ID150040</strain>
    </source>
</reference>
<dbReference type="AlphaFoldDB" id="A0A8J3N9C8"/>
<evidence type="ECO:0000313" key="1">
    <source>
        <dbReference type="EMBL" id="GHP00629.1"/>
    </source>
</evidence>
<sequence>MVRPPQLYLHHIGIEGFDTDAPKTLYNTQNIESICCVLDDEHREQTHAVLHRLFPGGQCYCWGVPEKAPVLGNLTAGDYVLLMRTTRVGGEIPVLGWVKYVLPVQSPELSRVLWGKDKYPLIFMFEAERISLTWDEFRLHMGYSDRYDPHGRFQSVRPKKLMEHYGGAKGYIAFVRKHYAVGALRFPQRQIEIEEIAGQEHSAGFLSTDTPITSLPSGRPYSHDPLATHTSFVEPSLWLPDAGRTA</sequence>
<organism evidence="1 2">
    <name type="scientific">Reticulibacter mediterranei</name>
    <dbReference type="NCBI Taxonomy" id="2778369"/>
    <lineage>
        <taxon>Bacteria</taxon>
        <taxon>Bacillati</taxon>
        <taxon>Chloroflexota</taxon>
        <taxon>Ktedonobacteria</taxon>
        <taxon>Ktedonobacterales</taxon>
        <taxon>Reticulibacteraceae</taxon>
        <taxon>Reticulibacter</taxon>
    </lineage>
</organism>
<evidence type="ECO:0000313" key="2">
    <source>
        <dbReference type="Proteomes" id="UP000597444"/>
    </source>
</evidence>
<comment type="caution">
    <text evidence="1">The sequence shown here is derived from an EMBL/GenBank/DDBJ whole genome shotgun (WGS) entry which is preliminary data.</text>
</comment>
<protein>
    <submittedName>
        <fullName evidence="1">Uncharacterized protein</fullName>
    </submittedName>
</protein>
<proteinExistence type="predicted"/>